<gene>
    <name evidence="3" type="primary">hutI_2</name>
    <name evidence="3" type="ORF">CRYO30217_02950</name>
</gene>
<evidence type="ECO:0000313" key="4">
    <source>
        <dbReference type="Proteomes" id="UP000683507"/>
    </source>
</evidence>
<feature type="signal peptide" evidence="1">
    <location>
        <begin position="1"/>
        <end position="25"/>
    </location>
</feature>
<evidence type="ECO:0000313" key="3">
    <source>
        <dbReference type="EMBL" id="CAG5085962.1"/>
    </source>
</evidence>
<dbReference type="InterPro" id="IPR032466">
    <property type="entry name" value="Metal_Hydrolase"/>
</dbReference>
<dbReference type="Proteomes" id="UP000683507">
    <property type="component" value="Chromosome"/>
</dbReference>
<dbReference type="SUPFAM" id="SSF51556">
    <property type="entry name" value="Metallo-dependent hydrolases"/>
    <property type="match status" value="1"/>
</dbReference>
<dbReference type="InterPro" id="IPR011059">
    <property type="entry name" value="Metal-dep_hydrolase_composite"/>
</dbReference>
<dbReference type="RefSeq" id="WP_258543146.1">
    <property type="nucleotide sequence ID" value="NZ_OU015584.1"/>
</dbReference>
<dbReference type="EMBL" id="OU015584">
    <property type="protein sequence ID" value="CAG5085962.1"/>
    <property type="molecule type" value="Genomic_DNA"/>
</dbReference>
<protein>
    <submittedName>
        <fullName evidence="3">Imidazolonepropionase</fullName>
        <ecNumber evidence="3">3.5.2.7</ecNumber>
    </submittedName>
</protein>
<name>A0A916JQH8_9FLAO</name>
<dbReference type="EC" id="3.5.2.7" evidence="3"/>
<dbReference type="Pfam" id="PF01979">
    <property type="entry name" value="Amidohydro_1"/>
    <property type="match status" value="1"/>
</dbReference>
<evidence type="ECO:0000256" key="1">
    <source>
        <dbReference type="SAM" id="SignalP"/>
    </source>
</evidence>
<dbReference type="PANTHER" id="PTHR43135">
    <property type="entry name" value="ALPHA-D-RIBOSE 1-METHYLPHOSPHONATE 5-TRIPHOSPHATE DIPHOSPHATASE"/>
    <property type="match status" value="1"/>
</dbReference>
<dbReference type="AlphaFoldDB" id="A0A916JQH8"/>
<dbReference type="GO" id="GO:0050480">
    <property type="term" value="F:imidazolonepropionase activity"/>
    <property type="evidence" value="ECO:0007669"/>
    <property type="project" value="UniProtKB-EC"/>
</dbReference>
<dbReference type="Gene3D" id="3.20.20.140">
    <property type="entry name" value="Metal-dependent hydrolases"/>
    <property type="match status" value="2"/>
</dbReference>
<proteinExistence type="predicted"/>
<dbReference type="Gene3D" id="2.30.40.10">
    <property type="entry name" value="Urease, subunit C, domain 1"/>
    <property type="match status" value="1"/>
</dbReference>
<dbReference type="InterPro" id="IPR006680">
    <property type="entry name" value="Amidohydro-rel"/>
</dbReference>
<organism evidence="3 4">
    <name type="scientific">Parvicella tangerina</name>
    <dbReference type="NCBI Taxonomy" id="2829795"/>
    <lineage>
        <taxon>Bacteria</taxon>
        <taxon>Pseudomonadati</taxon>
        <taxon>Bacteroidota</taxon>
        <taxon>Flavobacteriia</taxon>
        <taxon>Flavobacteriales</taxon>
        <taxon>Parvicellaceae</taxon>
        <taxon>Parvicella</taxon>
    </lineage>
</organism>
<dbReference type="PANTHER" id="PTHR43135:SF3">
    <property type="entry name" value="ALPHA-D-RIBOSE 1-METHYLPHOSPHONATE 5-TRIPHOSPHATE DIPHOSPHATASE"/>
    <property type="match status" value="1"/>
</dbReference>
<reference evidence="3" key="1">
    <citation type="submission" date="2021-04" db="EMBL/GenBank/DDBJ databases">
        <authorList>
            <person name="Rodrigo-Torres L."/>
            <person name="Arahal R. D."/>
            <person name="Lucena T."/>
        </authorList>
    </citation>
    <scope>NUCLEOTIDE SEQUENCE</scope>
    <source>
        <strain evidence="3">AS29M-1</strain>
    </source>
</reference>
<keyword evidence="4" id="KW-1185">Reference proteome</keyword>
<feature type="chain" id="PRO_5036918353" evidence="1">
    <location>
        <begin position="26"/>
        <end position="1038"/>
    </location>
</feature>
<sequence>MKVRFALLLSYLLSVAAFFGQNTMATNGVHSKNKPITAFHNAVIHQDGDRVIKNGSLFIQDGKIIYVGGKKKTPENGIEIDLEGRHIYPSFIELNSTFGIKKEEKKKDQFGPQYESSKKGPYYWNEAIHPEENAIEKFTFDTKEAEKLRKMGFGTVLTQTGDGIARGTGCLISLTDNDQTQIQEDKISSHFSFQKGSSTQAYPTSLMGCIALLRQYHIDLNYYEQYGGKKNLSLEAGIANKELPAFFHSKDELEVLRAQKIASEYGLSYIHVGNGDEYQQLNEIQYSPFNDFPSIKPNGVEKGKGLVLPLNFPKPFDIEDPFEAMYVSLQDLKHWEIAPSNPMLMNQNGFDFSFSGAGIEKTGEFLTNLRKSVSRGLPENIAINALTKTPAQLIGRDDIGTLDEGTLANFIITSNDLINAEGEILENWVQGDRFEIMPWDIIDIRGKYNLNARQIIRTLEVTGDINNPKGKLVYDMISDSISSNGDLVLDPVTGKPIKVTKQKEVNVNISYSQNYINLSYQLAEGTYRLSGNINFDSGSWDGKGQLPDGRWINWTAIRKEKEKKSVDQKPLTKDSVNLEKLMFPMMAYGWDSLPKQKPILIKNATVWTLEEQGTLKTNIFIRDGKIHTIGDIQDAADPETIVIDGTDMHLTPGIIDEHSHIAISRGVNEGSHAVTAEVRIGDVINNQDINIYRQLAGGVTACQLLHGSANPAGGQSALIKLRWGAPPEAMKIDNADGFIKFALGENVKQSNWGDFNTIRFPQTRMGVEQVYYDAFTRAREYGQLWERYEKESSKKKSKAVPPKKDLQMEAMLEILNKERFITCHSYVQSEINMLMHVADSMGFTLNTFTHILEGYKVADKMKKHGAGGSTFSDWWAYKYEVKDAIPYNASLLNQMGIVTAINSDDAEMGRRLNQEAAKGIKYGGMTEEEALKMVTLNPAKLLHLDQRMGSIKVGKDADLVLWTANPLSIYAKSRFTIVDGIIYYDAERDKKLREEVEKERMRIIHLMIEAKNDGSSTQPIKAQTKGVHVCTSLSDDGN</sequence>
<accession>A0A916JQH8</accession>
<dbReference type="KEGG" id="ptan:CRYO30217_02950"/>
<evidence type="ECO:0000259" key="2">
    <source>
        <dbReference type="Pfam" id="PF01979"/>
    </source>
</evidence>
<dbReference type="InterPro" id="IPR051781">
    <property type="entry name" value="Metallo-dep_Hydrolase"/>
</dbReference>
<keyword evidence="3" id="KW-0378">Hydrolase</keyword>
<feature type="domain" description="Amidohydrolase-related" evidence="2">
    <location>
        <begin position="891"/>
        <end position="973"/>
    </location>
</feature>
<dbReference type="SUPFAM" id="SSF51338">
    <property type="entry name" value="Composite domain of metallo-dependent hydrolases"/>
    <property type="match status" value="2"/>
</dbReference>
<keyword evidence="1" id="KW-0732">Signal</keyword>